<organism evidence="9 10">
    <name type="scientific">Siminovitchia fortis</name>
    <dbReference type="NCBI Taxonomy" id="254758"/>
    <lineage>
        <taxon>Bacteria</taxon>
        <taxon>Bacillati</taxon>
        <taxon>Bacillota</taxon>
        <taxon>Bacilli</taxon>
        <taxon>Bacillales</taxon>
        <taxon>Bacillaceae</taxon>
        <taxon>Siminovitchia</taxon>
    </lineage>
</organism>
<sequence length="480" mass="52584">MFSSQEQSILGGIVIFYFLFLFAISFYINKKSIKTYDDYNVAGRSVSMFPLILTFLGTAIGGSTLLGFMTNGYNFGMGQHWLNFSIFITGVFMMFFFLKKIRAYGEKYDMVTIADYTTLRFGEGARFPTVISILIAYCAITGMQFIAIATILNLTVGISITAGIIVSWIMLSIKTYYGGMKSVIWQDAFHGTIQTVGIFILFIVVIIASGGWSQISENAAALGEGANLSVFSISTTEVLVYLLTIGGYQFVRQDLWQRFWAAKDVKTASIGYWISIILALVTGIFVIMIGVAGKYGLDMGEINPTLAYYAISEHVFNFPMVIVMIIALLATVISTADSFFMAGASSIVNDVIRPRMEVQDDRKLLKYSRLSVILVSLLALVLALYIPNLVDLWVTGTAMLVSALVAPVTFGLFWKGTTKIGGTVGMWVGLFVAVGWQLTGHPFGIHPVFLGLPISIILTVAISLMTQSKNAKGQLEKAAL</sequence>
<dbReference type="RefSeq" id="WP_120073125.1">
    <property type="nucleotide sequence ID" value="NZ_CP126113.1"/>
</dbReference>
<feature type="transmembrane region" description="Helical" evidence="8">
    <location>
        <begin position="420"/>
        <end position="438"/>
    </location>
</feature>
<feature type="transmembrane region" description="Helical" evidence="8">
    <location>
        <begin position="392"/>
        <end position="413"/>
    </location>
</feature>
<dbReference type="InterPro" id="IPR001734">
    <property type="entry name" value="Na/solute_symporter"/>
</dbReference>
<dbReference type="InterPro" id="IPR050277">
    <property type="entry name" value="Sodium:Solute_Symporter"/>
</dbReference>
<dbReference type="Proteomes" id="UP000273811">
    <property type="component" value="Unassembled WGS sequence"/>
</dbReference>
<evidence type="ECO:0000256" key="8">
    <source>
        <dbReference type="SAM" id="Phobius"/>
    </source>
</evidence>
<feature type="transmembrane region" description="Helical" evidence="8">
    <location>
        <begin position="444"/>
        <end position="465"/>
    </location>
</feature>
<feature type="transmembrane region" description="Helical" evidence="8">
    <location>
        <begin position="364"/>
        <end position="386"/>
    </location>
</feature>
<gene>
    <name evidence="9" type="ORF">D4N35_010135</name>
</gene>
<feature type="transmembrane region" description="Helical" evidence="8">
    <location>
        <begin position="272"/>
        <end position="296"/>
    </location>
</feature>
<keyword evidence="5 8" id="KW-1133">Transmembrane helix</keyword>
<proteinExistence type="inferred from homology"/>
<dbReference type="Gene3D" id="1.20.1730.10">
    <property type="entry name" value="Sodium/glucose cotransporter"/>
    <property type="match status" value="1"/>
</dbReference>
<dbReference type="OrthoDB" id="9789704at2"/>
<dbReference type="AlphaFoldDB" id="A0A443IRP3"/>
<dbReference type="PANTHER" id="PTHR48086:SF7">
    <property type="entry name" value="SODIUM-SOLUTE SYMPORTER-RELATED"/>
    <property type="match status" value="1"/>
</dbReference>
<feature type="transmembrane region" description="Helical" evidence="8">
    <location>
        <begin position="49"/>
        <end position="69"/>
    </location>
</feature>
<reference evidence="9" key="1">
    <citation type="submission" date="2018-12" db="EMBL/GenBank/DDBJ databases">
        <authorList>
            <person name="Sun L."/>
            <person name="Chen Z."/>
        </authorList>
    </citation>
    <scope>NUCLEOTIDE SEQUENCE [LARGE SCALE GENOMIC DNA]</scope>
    <source>
        <strain evidence="9">DSM 16012</strain>
    </source>
</reference>
<keyword evidence="4 8" id="KW-0812">Transmembrane</keyword>
<feature type="transmembrane region" description="Helical" evidence="8">
    <location>
        <begin position="189"/>
        <end position="208"/>
    </location>
</feature>
<evidence type="ECO:0000256" key="7">
    <source>
        <dbReference type="RuleBase" id="RU362091"/>
    </source>
</evidence>
<evidence type="ECO:0000256" key="3">
    <source>
        <dbReference type="ARBA" id="ARBA00022448"/>
    </source>
</evidence>
<feature type="transmembrane region" description="Helical" evidence="8">
    <location>
        <begin position="130"/>
        <end position="152"/>
    </location>
</feature>
<dbReference type="PANTHER" id="PTHR48086">
    <property type="entry name" value="SODIUM/PROLINE SYMPORTER-RELATED"/>
    <property type="match status" value="1"/>
</dbReference>
<dbReference type="GO" id="GO:0005886">
    <property type="term" value="C:plasma membrane"/>
    <property type="evidence" value="ECO:0007669"/>
    <property type="project" value="TreeGrafter"/>
</dbReference>
<dbReference type="InterPro" id="IPR038377">
    <property type="entry name" value="Na/Glc_symporter_sf"/>
</dbReference>
<dbReference type="PROSITE" id="PS50283">
    <property type="entry name" value="NA_SOLUT_SYMP_3"/>
    <property type="match status" value="1"/>
</dbReference>
<evidence type="ECO:0000313" key="9">
    <source>
        <dbReference type="EMBL" id="RWR10064.1"/>
    </source>
</evidence>
<evidence type="ECO:0000256" key="6">
    <source>
        <dbReference type="ARBA" id="ARBA00023136"/>
    </source>
</evidence>
<comment type="caution">
    <text evidence="9">The sequence shown here is derived from an EMBL/GenBank/DDBJ whole genome shotgun (WGS) entry which is preliminary data.</text>
</comment>
<feature type="transmembrane region" description="Helical" evidence="8">
    <location>
        <begin position="228"/>
        <end position="251"/>
    </location>
</feature>
<keyword evidence="3" id="KW-0813">Transport</keyword>
<feature type="transmembrane region" description="Helical" evidence="8">
    <location>
        <begin position="81"/>
        <end position="98"/>
    </location>
</feature>
<comment type="similarity">
    <text evidence="2 7">Belongs to the sodium:solute symporter (SSF) (TC 2.A.21) family.</text>
</comment>
<evidence type="ECO:0000256" key="5">
    <source>
        <dbReference type="ARBA" id="ARBA00022989"/>
    </source>
</evidence>
<evidence type="ECO:0000313" key="10">
    <source>
        <dbReference type="Proteomes" id="UP000273811"/>
    </source>
</evidence>
<evidence type="ECO:0000256" key="4">
    <source>
        <dbReference type="ARBA" id="ARBA00022692"/>
    </source>
</evidence>
<dbReference type="EMBL" id="QYTU02000020">
    <property type="protein sequence ID" value="RWR10064.1"/>
    <property type="molecule type" value="Genomic_DNA"/>
</dbReference>
<dbReference type="CDD" id="cd10322">
    <property type="entry name" value="SLC5sbd"/>
    <property type="match status" value="1"/>
</dbReference>
<dbReference type="Pfam" id="PF00474">
    <property type="entry name" value="SSF"/>
    <property type="match status" value="1"/>
</dbReference>
<evidence type="ECO:0000256" key="1">
    <source>
        <dbReference type="ARBA" id="ARBA00004141"/>
    </source>
</evidence>
<evidence type="ECO:0000256" key="2">
    <source>
        <dbReference type="ARBA" id="ARBA00006434"/>
    </source>
</evidence>
<dbReference type="GO" id="GO:0022857">
    <property type="term" value="F:transmembrane transporter activity"/>
    <property type="evidence" value="ECO:0007669"/>
    <property type="project" value="InterPro"/>
</dbReference>
<feature type="transmembrane region" description="Helical" evidence="8">
    <location>
        <begin position="6"/>
        <end position="28"/>
    </location>
</feature>
<comment type="subcellular location">
    <subcellularLocation>
        <location evidence="1">Membrane</location>
        <topology evidence="1">Multi-pass membrane protein</topology>
    </subcellularLocation>
</comment>
<accession>A0A443IRP3</accession>
<feature type="transmembrane region" description="Helical" evidence="8">
    <location>
        <begin position="158"/>
        <end position="177"/>
    </location>
</feature>
<name>A0A443IRP3_9BACI</name>
<keyword evidence="6 8" id="KW-0472">Membrane</keyword>
<protein>
    <submittedName>
        <fullName evidence="9">Sodium:solute symporter family protein</fullName>
    </submittedName>
</protein>
<feature type="transmembrane region" description="Helical" evidence="8">
    <location>
        <begin position="316"/>
        <end position="343"/>
    </location>
</feature>
<keyword evidence="10" id="KW-1185">Reference proteome</keyword>